<dbReference type="PIRSF" id="PIRSF018637">
    <property type="entry name" value="TrmK"/>
    <property type="match status" value="1"/>
</dbReference>
<comment type="caution">
    <text evidence="1">The sequence shown here is derived from an EMBL/GenBank/DDBJ whole genome shotgun (WGS) entry which is preliminary data.</text>
</comment>
<accession>C9LTB0</accession>
<gene>
    <name evidence="1" type="ORF">SELSPUOL_00692</name>
</gene>
<protein>
    <recommendedName>
        <fullName evidence="3">SAM-dependent methyltransferase</fullName>
    </recommendedName>
</protein>
<dbReference type="SUPFAM" id="SSF53335">
    <property type="entry name" value="S-adenosyl-L-methionine-dependent methyltransferases"/>
    <property type="match status" value="1"/>
</dbReference>
<dbReference type="PANTHER" id="PTHR38451">
    <property type="entry name" value="TRNA (ADENINE(22)-N(1))-METHYLTRANSFERASE"/>
    <property type="match status" value="1"/>
</dbReference>
<dbReference type="PANTHER" id="PTHR38451:SF1">
    <property type="entry name" value="TRNA (ADENINE(22)-N(1))-METHYLTRANSFERASE"/>
    <property type="match status" value="1"/>
</dbReference>
<dbReference type="Gene3D" id="3.40.50.150">
    <property type="entry name" value="Vaccinia Virus protein VP39"/>
    <property type="match status" value="1"/>
</dbReference>
<dbReference type="AlphaFoldDB" id="C9LTB0"/>
<dbReference type="InterPro" id="IPR006901">
    <property type="entry name" value="TrmK"/>
</dbReference>
<evidence type="ECO:0000313" key="1">
    <source>
        <dbReference type="EMBL" id="EEX77956.1"/>
    </source>
</evidence>
<name>C9LTB0_SELS3</name>
<dbReference type="InterPro" id="IPR029063">
    <property type="entry name" value="SAM-dependent_MTases_sf"/>
</dbReference>
<organism evidence="1 2">
    <name type="scientific">Selenomonas sputigena (strain ATCC 35185 / DSM 20758 / CCUG 44933 / VPI D19B-28)</name>
    <dbReference type="NCBI Taxonomy" id="546271"/>
    <lineage>
        <taxon>Bacteria</taxon>
        <taxon>Bacillati</taxon>
        <taxon>Bacillota</taxon>
        <taxon>Negativicutes</taxon>
        <taxon>Selenomonadales</taxon>
        <taxon>Selenomonadaceae</taxon>
        <taxon>Selenomonas</taxon>
    </lineage>
</organism>
<evidence type="ECO:0000313" key="2">
    <source>
        <dbReference type="Proteomes" id="UP000003505"/>
    </source>
</evidence>
<proteinExistence type="predicted"/>
<sequence>MTVQGLDERLAAVAAFVPLGARLADIGTDHAKLPLALAAAGKIAHAIAVDVNEGPFEAARRAVQAAGLAQTVEVRLGDGLAALAPGEVDSVAVAGMGGSLISRILTDGAAVLQAVETLVLQPQSDVAELRAWIYDNGWHIAEESLARAGGRLYEILLARRGKKEKPEPILLEIGPCLWQKKPPRLKEHIEQLLFRVRRAREGMEKSARAKEGAAYRALGEKAAALEEKLIW</sequence>
<dbReference type="OrthoDB" id="5881184at2"/>
<dbReference type="EMBL" id="ACKP02000012">
    <property type="protein sequence ID" value="EEX77956.1"/>
    <property type="molecule type" value="Genomic_DNA"/>
</dbReference>
<reference evidence="1 2" key="1">
    <citation type="submission" date="2009-09" db="EMBL/GenBank/DDBJ databases">
        <authorList>
            <person name="Weinstock G."/>
            <person name="Sodergren E."/>
            <person name="Clifton S."/>
            <person name="Fulton L."/>
            <person name="Fulton B."/>
            <person name="Courtney L."/>
            <person name="Fronick C."/>
            <person name="Harrison M."/>
            <person name="Strong C."/>
            <person name="Farmer C."/>
            <person name="Delahaunty K."/>
            <person name="Markovic C."/>
            <person name="Hall O."/>
            <person name="Minx P."/>
            <person name="Tomlinson C."/>
            <person name="Mitreva M."/>
            <person name="Nelson J."/>
            <person name="Hou S."/>
            <person name="Wollam A."/>
            <person name="Pepin K.H."/>
            <person name="Johnson M."/>
            <person name="Bhonagiri V."/>
            <person name="Nash W.E."/>
            <person name="Warren W."/>
            <person name="Chinwalla A."/>
            <person name="Mardis E.R."/>
            <person name="Wilson R.K."/>
        </authorList>
    </citation>
    <scope>NUCLEOTIDE SEQUENCE [LARGE SCALE GENOMIC DNA]</scope>
    <source>
        <strain evidence="2">ATCC 35185 / DSM 20758 / VPI D19B-28</strain>
    </source>
</reference>
<dbReference type="Proteomes" id="UP000003505">
    <property type="component" value="Unassembled WGS sequence"/>
</dbReference>
<dbReference type="GO" id="GO:0160105">
    <property type="term" value="F:tRNA (adenine(22)-N1)-methyltransferase activity"/>
    <property type="evidence" value="ECO:0007669"/>
    <property type="project" value="InterPro"/>
</dbReference>
<dbReference type="STRING" id="546271.Selsp_1507"/>
<dbReference type="Pfam" id="PF12847">
    <property type="entry name" value="Methyltransf_18"/>
    <property type="match status" value="1"/>
</dbReference>
<evidence type="ECO:0008006" key="3">
    <source>
        <dbReference type="Google" id="ProtNLM"/>
    </source>
</evidence>
<dbReference type="RefSeq" id="WP_006191683.1">
    <property type="nucleotide sequence ID" value="NC_015437.1"/>
</dbReference>
<dbReference type="eggNOG" id="COG2384">
    <property type="taxonomic scope" value="Bacteria"/>
</dbReference>